<keyword evidence="4 11" id="KW-0240">DNA-directed RNA polymerase</keyword>
<protein>
    <recommendedName>
        <fullName evidence="3 11">DNA-directed RNA polymerase subunit omega</fullName>
        <shortName evidence="11">RNAP omega subunit</shortName>
        <ecNumber evidence="2 11">2.7.7.6</ecNumber>
    </recommendedName>
    <alternativeName>
        <fullName evidence="9 11">RNA polymerase omega subunit</fullName>
    </alternativeName>
    <alternativeName>
        <fullName evidence="8 11">Transcriptase subunit omega</fullName>
    </alternativeName>
</protein>
<comment type="subunit">
    <text evidence="11">The RNAP catalytic core consists of 2 alpha, 1 beta, 1 beta' and 1 omega subunit. When a sigma factor is associated with the core the holoenzyme is formed, which can initiate transcription.</text>
</comment>
<accession>A0A2S2CLD2</accession>
<dbReference type="InterPro" id="IPR006110">
    <property type="entry name" value="Pol_omega/Rpo6/RPB6"/>
</dbReference>
<dbReference type="GO" id="GO:0003899">
    <property type="term" value="F:DNA-directed RNA polymerase activity"/>
    <property type="evidence" value="ECO:0007669"/>
    <property type="project" value="UniProtKB-UniRule"/>
</dbReference>
<dbReference type="Proteomes" id="UP000245629">
    <property type="component" value="Chromosome 1"/>
</dbReference>
<evidence type="ECO:0000256" key="10">
    <source>
        <dbReference type="ARBA" id="ARBA00048552"/>
    </source>
</evidence>
<feature type="region of interest" description="Disordered" evidence="12">
    <location>
        <begin position="99"/>
        <end position="151"/>
    </location>
</feature>
<comment type="function">
    <text evidence="11">Promotes RNA polymerase assembly. Latches the N- and C-terminal regions of the beta' subunit thereby facilitating its interaction with the beta and alpha subunits.</text>
</comment>
<evidence type="ECO:0000256" key="4">
    <source>
        <dbReference type="ARBA" id="ARBA00022478"/>
    </source>
</evidence>
<comment type="similarity">
    <text evidence="1 11">Belongs to the RNA polymerase subunit omega family.</text>
</comment>
<dbReference type="Pfam" id="PF01192">
    <property type="entry name" value="RNA_pol_Rpb6"/>
    <property type="match status" value="1"/>
</dbReference>
<evidence type="ECO:0000256" key="12">
    <source>
        <dbReference type="SAM" id="MobiDB-lite"/>
    </source>
</evidence>
<dbReference type="EMBL" id="CP029352">
    <property type="protein sequence ID" value="AWK85328.1"/>
    <property type="molecule type" value="Genomic_DNA"/>
</dbReference>
<keyword evidence="14" id="KW-1185">Reference proteome</keyword>
<dbReference type="OrthoDB" id="9796300at2"/>
<reference evidence="14" key="1">
    <citation type="submission" date="2018-05" db="EMBL/GenBank/DDBJ databases">
        <title>Azospirillum thermophila sp. nov., a novel isolated from hot spring.</title>
        <authorList>
            <person name="Zhao Z."/>
        </authorList>
    </citation>
    <scope>NUCLEOTIDE SEQUENCE [LARGE SCALE GENOMIC DNA]</scope>
    <source>
        <strain evidence="14">CFH 70021</strain>
    </source>
</reference>
<evidence type="ECO:0000256" key="8">
    <source>
        <dbReference type="ARBA" id="ARBA00029924"/>
    </source>
</evidence>
<evidence type="ECO:0000313" key="13">
    <source>
        <dbReference type="EMBL" id="AWK85328.1"/>
    </source>
</evidence>
<dbReference type="KEGG" id="azz:DEW08_03285"/>
<dbReference type="GO" id="GO:0003677">
    <property type="term" value="F:DNA binding"/>
    <property type="evidence" value="ECO:0007669"/>
    <property type="project" value="UniProtKB-UniRule"/>
</dbReference>
<dbReference type="RefSeq" id="WP_109324452.1">
    <property type="nucleotide sequence ID" value="NZ_CP029352.1"/>
</dbReference>
<feature type="compositionally biased region" description="Basic and acidic residues" evidence="12">
    <location>
        <begin position="140"/>
        <end position="151"/>
    </location>
</feature>
<dbReference type="NCBIfam" id="TIGR00690">
    <property type="entry name" value="rpoZ"/>
    <property type="match status" value="1"/>
</dbReference>
<evidence type="ECO:0000256" key="7">
    <source>
        <dbReference type="ARBA" id="ARBA00023163"/>
    </source>
</evidence>
<evidence type="ECO:0000313" key="14">
    <source>
        <dbReference type="Proteomes" id="UP000245629"/>
    </source>
</evidence>
<dbReference type="HAMAP" id="MF_00366">
    <property type="entry name" value="RNApol_bact_RpoZ"/>
    <property type="match status" value="1"/>
</dbReference>
<sequence length="151" mass="16403">MARVTVEDCVLVVPNRFDLVVMAARRARQMSAGGPLAVERDDDKNPVVALREIAERAVSIPELQEALVRGHQKAVEADEPEEEIKELMAGEHDWAAVSNNSLEDDDAMSDAEEGIAEDEDLLSDMDGDPERAFGMTEDDVVGRDADGDVGP</sequence>
<comment type="catalytic activity">
    <reaction evidence="10 11">
        <text>RNA(n) + a ribonucleoside 5'-triphosphate = RNA(n+1) + diphosphate</text>
        <dbReference type="Rhea" id="RHEA:21248"/>
        <dbReference type="Rhea" id="RHEA-COMP:14527"/>
        <dbReference type="Rhea" id="RHEA-COMP:17342"/>
        <dbReference type="ChEBI" id="CHEBI:33019"/>
        <dbReference type="ChEBI" id="CHEBI:61557"/>
        <dbReference type="ChEBI" id="CHEBI:140395"/>
        <dbReference type="EC" id="2.7.7.6"/>
    </reaction>
</comment>
<evidence type="ECO:0000256" key="11">
    <source>
        <dbReference type="HAMAP-Rule" id="MF_00366"/>
    </source>
</evidence>
<evidence type="ECO:0000256" key="6">
    <source>
        <dbReference type="ARBA" id="ARBA00022695"/>
    </source>
</evidence>
<evidence type="ECO:0000256" key="2">
    <source>
        <dbReference type="ARBA" id="ARBA00012418"/>
    </source>
</evidence>
<evidence type="ECO:0000256" key="9">
    <source>
        <dbReference type="ARBA" id="ARBA00030998"/>
    </source>
</evidence>
<dbReference type="EC" id="2.7.7.6" evidence="2 11"/>
<dbReference type="Gene3D" id="3.90.940.10">
    <property type="match status" value="1"/>
</dbReference>
<gene>
    <name evidence="11" type="primary">rpoZ</name>
    <name evidence="13" type="ORF">DEW08_03285</name>
</gene>
<evidence type="ECO:0000256" key="5">
    <source>
        <dbReference type="ARBA" id="ARBA00022679"/>
    </source>
</evidence>
<dbReference type="InterPro" id="IPR036161">
    <property type="entry name" value="RPB6/omega-like_sf"/>
</dbReference>
<dbReference type="PANTHER" id="PTHR34476:SF1">
    <property type="entry name" value="DNA-DIRECTED RNA POLYMERASE SUBUNIT OMEGA"/>
    <property type="match status" value="1"/>
</dbReference>
<dbReference type="GO" id="GO:0000428">
    <property type="term" value="C:DNA-directed RNA polymerase complex"/>
    <property type="evidence" value="ECO:0007669"/>
    <property type="project" value="UniProtKB-KW"/>
</dbReference>
<dbReference type="GO" id="GO:0006351">
    <property type="term" value="P:DNA-templated transcription"/>
    <property type="evidence" value="ECO:0007669"/>
    <property type="project" value="UniProtKB-UniRule"/>
</dbReference>
<name>A0A2S2CLD2_9PROT</name>
<evidence type="ECO:0000256" key="3">
    <source>
        <dbReference type="ARBA" id="ARBA00013725"/>
    </source>
</evidence>
<keyword evidence="6 11" id="KW-0548">Nucleotidyltransferase</keyword>
<dbReference type="InterPro" id="IPR003716">
    <property type="entry name" value="DNA-dir_RNA_pol_omega"/>
</dbReference>
<dbReference type="AlphaFoldDB" id="A0A2S2CLD2"/>
<dbReference type="SUPFAM" id="SSF63562">
    <property type="entry name" value="RPB6/omega subunit-like"/>
    <property type="match status" value="1"/>
</dbReference>
<dbReference type="SMART" id="SM01409">
    <property type="entry name" value="RNA_pol_Rpb6"/>
    <property type="match status" value="1"/>
</dbReference>
<feature type="compositionally biased region" description="Acidic residues" evidence="12">
    <location>
        <begin position="102"/>
        <end position="127"/>
    </location>
</feature>
<dbReference type="PANTHER" id="PTHR34476">
    <property type="entry name" value="DNA-DIRECTED RNA POLYMERASE SUBUNIT OMEGA"/>
    <property type="match status" value="1"/>
</dbReference>
<organism evidence="13 14">
    <name type="scientific">Azospirillum thermophilum</name>
    <dbReference type="NCBI Taxonomy" id="2202148"/>
    <lineage>
        <taxon>Bacteria</taxon>
        <taxon>Pseudomonadati</taxon>
        <taxon>Pseudomonadota</taxon>
        <taxon>Alphaproteobacteria</taxon>
        <taxon>Rhodospirillales</taxon>
        <taxon>Azospirillaceae</taxon>
        <taxon>Azospirillum</taxon>
    </lineage>
</organism>
<proteinExistence type="inferred from homology"/>
<keyword evidence="5 11" id="KW-0808">Transferase</keyword>
<evidence type="ECO:0000256" key="1">
    <source>
        <dbReference type="ARBA" id="ARBA00006711"/>
    </source>
</evidence>
<keyword evidence="7 11" id="KW-0804">Transcription</keyword>